<proteinExistence type="predicted"/>
<reference evidence="1 2" key="1">
    <citation type="submission" date="2021-12" db="EMBL/GenBank/DDBJ databases">
        <title>Mucilaginibacter roseus genome.</title>
        <authorList>
            <person name="Ferreira J.R."/>
            <person name="Newman J.D."/>
        </authorList>
    </citation>
    <scope>NUCLEOTIDE SEQUENCE [LARGE SCALE GENOMIC DNA]</scope>
    <source>
        <strain evidence="1 2">LMG 28454</strain>
    </source>
</reference>
<dbReference type="Proteomes" id="UP001199919">
    <property type="component" value="Unassembled WGS sequence"/>
</dbReference>
<evidence type="ECO:0000313" key="1">
    <source>
        <dbReference type="EMBL" id="MCD8742197.1"/>
    </source>
</evidence>
<sequence length="54" mass="6035">MRFDNGGEALYAPDAKSTLKGRSAIMNNPRGSAALETRDFKDIYKIGHLLYFGR</sequence>
<dbReference type="EMBL" id="JAJPWV010000005">
    <property type="protein sequence ID" value="MCD8742197.1"/>
    <property type="molecule type" value="Genomic_DNA"/>
</dbReference>
<evidence type="ECO:0000313" key="2">
    <source>
        <dbReference type="Proteomes" id="UP001199919"/>
    </source>
</evidence>
<accession>A0ABS8U762</accession>
<name>A0ABS8U762_9SPHI</name>
<protein>
    <submittedName>
        <fullName evidence="1">Uncharacterized protein</fullName>
    </submittedName>
</protein>
<organism evidence="1 2">
    <name type="scientific">Mucilaginibacter roseus</name>
    <dbReference type="NCBI Taxonomy" id="1528868"/>
    <lineage>
        <taxon>Bacteria</taxon>
        <taxon>Pseudomonadati</taxon>
        <taxon>Bacteroidota</taxon>
        <taxon>Sphingobacteriia</taxon>
        <taxon>Sphingobacteriales</taxon>
        <taxon>Sphingobacteriaceae</taxon>
        <taxon>Mucilaginibacter</taxon>
    </lineage>
</organism>
<keyword evidence="2" id="KW-1185">Reference proteome</keyword>
<dbReference type="RefSeq" id="WP_232178756.1">
    <property type="nucleotide sequence ID" value="NZ_JAJPWV010000005.1"/>
</dbReference>
<gene>
    <name evidence="1" type="ORF">LT679_16415</name>
</gene>
<comment type="caution">
    <text evidence="1">The sequence shown here is derived from an EMBL/GenBank/DDBJ whole genome shotgun (WGS) entry which is preliminary data.</text>
</comment>